<dbReference type="GO" id="GO:0005737">
    <property type="term" value="C:cytoplasm"/>
    <property type="evidence" value="ECO:0007669"/>
    <property type="project" value="TreeGrafter"/>
</dbReference>
<dbReference type="SUPFAM" id="SSF52317">
    <property type="entry name" value="Class I glutamine amidotransferase-like"/>
    <property type="match status" value="1"/>
</dbReference>
<keyword evidence="2" id="KW-0456">Lyase</keyword>
<evidence type="ECO:0000313" key="7">
    <source>
        <dbReference type="Proteomes" id="UP000283709"/>
    </source>
</evidence>
<dbReference type="InterPro" id="IPR050325">
    <property type="entry name" value="Prot/Nucl_acid_deglycase"/>
</dbReference>
<evidence type="ECO:0000256" key="4">
    <source>
        <dbReference type="SAM" id="MobiDB-lite"/>
    </source>
</evidence>
<keyword evidence="1" id="KW-0346">Stress response</keyword>
<proteinExistence type="inferred from homology"/>
<comment type="caution">
    <text evidence="6">The sequence shown here is derived from an EMBL/GenBank/DDBJ whole genome shotgun (WGS) entry which is preliminary data.</text>
</comment>
<dbReference type="GO" id="GO:0016740">
    <property type="term" value="F:transferase activity"/>
    <property type="evidence" value="ECO:0007669"/>
    <property type="project" value="UniProtKB-KW"/>
</dbReference>
<dbReference type="EMBL" id="MCAS01000002">
    <property type="protein sequence ID" value="RKF50234.1"/>
    <property type="molecule type" value="Genomic_DNA"/>
</dbReference>
<gene>
    <name evidence="6" type="ORF">BCY88_15915</name>
</gene>
<evidence type="ECO:0000256" key="2">
    <source>
        <dbReference type="ARBA" id="ARBA00023239"/>
    </source>
</evidence>
<reference evidence="6 7" key="1">
    <citation type="submission" date="2016-07" db="EMBL/GenBank/DDBJ databases">
        <title>Genome analysis of Burkholderia fungorum ES3-20.</title>
        <authorList>
            <person name="Xu D."/>
            <person name="Yao R."/>
            <person name="Zheng S."/>
        </authorList>
    </citation>
    <scope>NUCLEOTIDE SEQUENCE [LARGE SCALE GENOMIC DNA]</scope>
    <source>
        <strain evidence="6 7">ES3-20</strain>
    </source>
</reference>
<dbReference type="CDD" id="cd03141">
    <property type="entry name" value="GATase1_Hsp31_like"/>
    <property type="match status" value="1"/>
</dbReference>
<dbReference type="Proteomes" id="UP000283709">
    <property type="component" value="Unassembled WGS sequence"/>
</dbReference>
<feature type="domain" description="DJ-1/PfpI" evidence="5">
    <location>
        <begin position="25"/>
        <end position="222"/>
    </location>
</feature>
<comment type="similarity">
    <text evidence="3">Belongs to the peptidase C56 family. HSP31-like subfamily.</text>
</comment>
<dbReference type="InterPro" id="IPR029062">
    <property type="entry name" value="Class_I_gatase-like"/>
</dbReference>
<accession>A0A3R7IQ96</accession>
<evidence type="ECO:0000256" key="1">
    <source>
        <dbReference type="ARBA" id="ARBA00023016"/>
    </source>
</evidence>
<evidence type="ECO:0000313" key="6">
    <source>
        <dbReference type="EMBL" id="RKF50234.1"/>
    </source>
</evidence>
<protein>
    <submittedName>
        <fullName evidence="6">Dimethylallyltransferase</fullName>
    </submittedName>
</protein>
<feature type="region of interest" description="Disordered" evidence="4">
    <location>
        <begin position="44"/>
        <end position="74"/>
    </location>
</feature>
<dbReference type="PANTHER" id="PTHR48094">
    <property type="entry name" value="PROTEIN/NUCLEIC ACID DEGLYCASE DJ-1-RELATED"/>
    <property type="match status" value="1"/>
</dbReference>
<evidence type="ECO:0000256" key="3">
    <source>
        <dbReference type="ARBA" id="ARBA00038493"/>
    </source>
</evidence>
<dbReference type="RefSeq" id="WP_120342958.1">
    <property type="nucleotide sequence ID" value="NZ_MCAS01000002.1"/>
</dbReference>
<sequence>MKILVVLTSHDQLGNTGRKTGFWLEEFAAPYYVFKDAGVEMTLASPKGGQPPLDPKSDDPDAQTDATRRFSKDPDAQAALANTAKLSTVSAADYDAVFYPGGHGPLWDLAEDPHSIALVEALYAAGKPVAAVCHAPAVLRHTKLADQALLVREKPVTGFSNSEEAAVGLTDVVPFLVEDMLKKNGGRYSKGPDWQSHVVIAGNLITGQNPASSEAAAKALLAKLG</sequence>
<dbReference type="GO" id="GO:0019243">
    <property type="term" value="P:methylglyoxal catabolic process to D-lactate via S-lactoyl-glutathione"/>
    <property type="evidence" value="ECO:0007669"/>
    <property type="project" value="TreeGrafter"/>
</dbReference>
<dbReference type="OrthoDB" id="9792284at2"/>
<dbReference type="Pfam" id="PF01965">
    <property type="entry name" value="DJ-1_PfpI"/>
    <property type="match status" value="1"/>
</dbReference>
<organism evidence="6 7">
    <name type="scientific">Paraburkholderia fungorum</name>
    <dbReference type="NCBI Taxonomy" id="134537"/>
    <lineage>
        <taxon>Bacteria</taxon>
        <taxon>Pseudomonadati</taxon>
        <taxon>Pseudomonadota</taxon>
        <taxon>Betaproteobacteria</taxon>
        <taxon>Burkholderiales</taxon>
        <taxon>Burkholderiaceae</taxon>
        <taxon>Paraburkholderia</taxon>
    </lineage>
</organism>
<evidence type="ECO:0000259" key="5">
    <source>
        <dbReference type="Pfam" id="PF01965"/>
    </source>
</evidence>
<name>A0A3R7IQ96_9BURK</name>
<keyword evidence="6" id="KW-0808">Transferase</keyword>
<dbReference type="AlphaFoldDB" id="A0A3R7IQ96"/>
<dbReference type="GO" id="GO:0019172">
    <property type="term" value="F:glyoxalase III activity"/>
    <property type="evidence" value="ECO:0007669"/>
    <property type="project" value="TreeGrafter"/>
</dbReference>
<dbReference type="Gene3D" id="3.40.50.880">
    <property type="match status" value="1"/>
</dbReference>
<dbReference type="PANTHER" id="PTHR48094:SF11">
    <property type="entry name" value="GLUTATHIONE-INDEPENDENT GLYOXALASE HSP31-RELATED"/>
    <property type="match status" value="1"/>
</dbReference>
<dbReference type="InterPro" id="IPR002818">
    <property type="entry name" value="DJ-1/PfpI"/>
</dbReference>